<evidence type="ECO:0000313" key="2">
    <source>
        <dbReference type="Proteomes" id="UP000887159"/>
    </source>
</evidence>
<reference evidence="1" key="1">
    <citation type="submission" date="2020-08" db="EMBL/GenBank/DDBJ databases">
        <title>Multicomponent nature underlies the extraordinary mechanical properties of spider dragline silk.</title>
        <authorList>
            <person name="Kono N."/>
            <person name="Nakamura H."/>
            <person name="Mori M."/>
            <person name="Yoshida Y."/>
            <person name="Ohtoshi R."/>
            <person name="Malay A.D."/>
            <person name="Moran D.A.P."/>
            <person name="Tomita M."/>
            <person name="Numata K."/>
            <person name="Arakawa K."/>
        </authorList>
    </citation>
    <scope>NUCLEOTIDE SEQUENCE</scope>
</reference>
<name>A0A8X6SMK2_TRICX</name>
<accession>A0A8X6SMK2</accession>
<proteinExistence type="predicted"/>
<protein>
    <submittedName>
        <fullName evidence="1">Uncharacterized protein</fullName>
    </submittedName>
</protein>
<organism evidence="1 2">
    <name type="scientific">Trichonephila clavipes</name>
    <name type="common">Golden silk orbweaver</name>
    <name type="synonym">Nephila clavipes</name>
    <dbReference type="NCBI Taxonomy" id="2585209"/>
    <lineage>
        <taxon>Eukaryota</taxon>
        <taxon>Metazoa</taxon>
        <taxon>Ecdysozoa</taxon>
        <taxon>Arthropoda</taxon>
        <taxon>Chelicerata</taxon>
        <taxon>Arachnida</taxon>
        <taxon>Araneae</taxon>
        <taxon>Araneomorphae</taxon>
        <taxon>Entelegynae</taxon>
        <taxon>Araneoidea</taxon>
        <taxon>Nephilidae</taxon>
        <taxon>Trichonephila</taxon>
    </lineage>
</organism>
<gene>
    <name evidence="1" type="ORF">TNCV_2348861</name>
</gene>
<comment type="caution">
    <text evidence="1">The sequence shown here is derived from an EMBL/GenBank/DDBJ whole genome shotgun (WGS) entry which is preliminary data.</text>
</comment>
<keyword evidence="2" id="KW-1185">Reference proteome</keyword>
<sequence>MFLAGHPSQERSHLGRGSLMVSTRINVMELTKLHIIRKGNLMAQRYADNILRPLVMPYAAIIGGFFLKNAG</sequence>
<evidence type="ECO:0000313" key="1">
    <source>
        <dbReference type="EMBL" id="GFY16241.1"/>
    </source>
</evidence>
<dbReference type="Proteomes" id="UP000887159">
    <property type="component" value="Unassembled WGS sequence"/>
</dbReference>
<dbReference type="AlphaFoldDB" id="A0A8X6SMK2"/>
<dbReference type="EMBL" id="BMAU01021338">
    <property type="protein sequence ID" value="GFY16241.1"/>
    <property type="molecule type" value="Genomic_DNA"/>
</dbReference>